<evidence type="ECO:0000313" key="2">
    <source>
        <dbReference type="Proteomes" id="UP000321523"/>
    </source>
</evidence>
<evidence type="ECO:0000313" key="1">
    <source>
        <dbReference type="EMBL" id="GEO43723.1"/>
    </source>
</evidence>
<gene>
    <name evidence="1" type="ORF">SAE02_78710</name>
</gene>
<keyword evidence="2" id="KW-1185">Reference proteome</keyword>
<sequence length="63" mass="7136">MVGLVISWRFHTKQQMQWSKKEAHLPLKTRTRSIDGTLRDLFATGYPTMPATQVRPVPLTAAA</sequence>
<reference evidence="1 2" key="1">
    <citation type="submission" date="2019-07" db="EMBL/GenBank/DDBJ databases">
        <title>Whole genome shotgun sequence of Skermanella aerolata NBRC 106429.</title>
        <authorList>
            <person name="Hosoyama A."/>
            <person name="Uohara A."/>
            <person name="Ohji S."/>
            <person name="Ichikawa N."/>
        </authorList>
    </citation>
    <scope>NUCLEOTIDE SEQUENCE [LARGE SCALE GENOMIC DNA]</scope>
    <source>
        <strain evidence="1 2">NBRC 106429</strain>
    </source>
</reference>
<organism evidence="1 2">
    <name type="scientific">Skermanella aerolata</name>
    <dbReference type="NCBI Taxonomy" id="393310"/>
    <lineage>
        <taxon>Bacteria</taxon>
        <taxon>Pseudomonadati</taxon>
        <taxon>Pseudomonadota</taxon>
        <taxon>Alphaproteobacteria</taxon>
        <taxon>Rhodospirillales</taxon>
        <taxon>Azospirillaceae</taxon>
        <taxon>Skermanella</taxon>
    </lineage>
</organism>
<name>A0A512E4V0_9PROT</name>
<protein>
    <submittedName>
        <fullName evidence="1">Uncharacterized protein</fullName>
    </submittedName>
</protein>
<dbReference type="Proteomes" id="UP000321523">
    <property type="component" value="Unassembled WGS sequence"/>
</dbReference>
<comment type="caution">
    <text evidence="1">The sequence shown here is derived from an EMBL/GenBank/DDBJ whole genome shotgun (WGS) entry which is preliminary data.</text>
</comment>
<accession>A0A512E4V0</accession>
<dbReference type="AlphaFoldDB" id="A0A512E4V0"/>
<proteinExistence type="predicted"/>
<dbReference type="EMBL" id="BJYZ01000156">
    <property type="protein sequence ID" value="GEO43723.1"/>
    <property type="molecule type" value="Genomic_DNA"/>
</dbReference>
<dbReference type="RefSeq" id="WP_044437957.1">
    <property type="nucleotide sequence ID" value="NZ_BJYZ01000156.1"/>
</dbReference>